<dbReference type="Gene3D" id="1.25.40.10">
    <property type="entry name" value="Tetratricopeptide repeat domain"/>
    <property type="match status" value="2"/>
</dbReference>
<dbReference type="Proteomes" id="UP001152885">
    <property type="component" value="Unassembled WGS sequence"/>
</dbReference>
<evidence type="ECO:0000256" key="6">
    <source>
        <dbReference type="ARBA" id="ARBA00038019"/>
    </source>
</evidence>
<comment type="caution">
    <text evidence="7">The sequence shown here is derived from an EMBL/GenBank/DDBJ whole genome shotgun (WGS) entry which is preliminary data.</text>
</comment>
<sequence length="675" mass="80695">MFHLSQDLNNEVLNSEYPNIQKLSQDVYNQPNDIKAWDALFDEYDKIIDDSYDMNDRNSISQNLKDEVYKAYKSLLSRFPLLLAYWKKWSILEYKLNGTDASIDILRLGVENFPNSVQLWNDYLTASETVEKEGSREKMDKLLEEALRHNSYDYNSGPLWNKVIEFEKDNDEKVLELFLKVIRIPLYEYAQFYEKFQETCKKFEIGKIIPEKDLLDYVKKFGKSKIIELSLIEKHQIIDDYITKIYSITQAKVNSSWQYESNLRNQEFKIVVDQEIKDEIETWLNYIRKEIEVYKNDNSDGQFNLICNLFERMLIPNCFNSDSWLKYLKFLNDSRREDSFELQKEVYLKINSRFIPLNKQVTRFMYVKLLLKHDKLDDALEYLLDWIKLYSGIKLYFKQSYLESITELVKMIQHILDMEEFRWVLKKWINMYFDITPSKKKQEEEVKIDKIPMSVINQVAKYLNDDSICIIIESHLLQLQAQDQTEKIRQFYNQHHTRPCLSISVKFWNFMFQFEGIHQHNLNNLKLIITYIKNESNLPKLVIDQFINQYYDIANANLKKILLINDGKSDESIIKRDLNISNSIFYNTATQKRSSEYNYMLKHNNNKLKQDEYIRFIRKQIGHPGIFIDSTPDITNKFMNDGNYIDLTENDIPIPPLPTFKNVEKASQNIKYPKD</sequence>
<dbReference type="Pfam" id="PF23241">
    <property type="entry name" value="HAT_PRP39_C"/>
    <property type="match status" value="1"/>
</dbReference>
<dbReference type="SMART" id="SM00386">
    <property type="entry name" value="HAT"/>
    <property type="match status" value="4"/>
</dbReference>
<keyword evidence="5" id="KW-0539">Nucleus</keyword>
<evidence type="ECO:0000256" key="3">
    <source>
        <dbReference type="ARBA" id="ARBA00022737"/>
    </source>
</evidence>
<dbReference type="InterPro" id="IPR011990">
    <property type="entry name" value="TPR-like_helical_dom_sf"/>
</dbReference>
<dbReference type="GO" id="GO:0000243">
    <property type="term" value="C:commitment complex"/>
    <property type="evidence" value="ECO:0007669"/>
    <property type="project" value="TreeGrafter"/>
</dbReference>
<dbReference type="PANTHER" id="PTHR17204">
    <property type="entry name" value="PRE-MRNA PROCESSING PROTEIN PRP39-RELATED"/>
    <property type="match status" value="1"/>
</dbReference>
<keyword evidence="2" id="KW-0507">mRNA processing</keyword>
<evidence type="ECO:0000256" key="5">
    <source>
        <dbReference type="ARBA" id="ARBA00023242"/>
    </source>
</evidence>
<comment type="similarity">
    <text evidence="6">Belongs to the PRP39 family.</text>
</comment>
<dbReference type="AlphaFoldDB" id="A0A9W4XK44"/>
<dbReference type="InterPro" id="IPR059164">
    <property type="entry name" value="HAT_PRP39_C"/>
</dbReference>
<comment type="subcellular location">
    <subcellularLocation>
        <location evidence="1">Nucleus</location>
    </subcellularLocation>
</comment>
<dbReference type="EMBL" id="CANTUO010000001">
    <property type="protein sequence ID" value="CAI5756695.1"/>
    <property type="molecule type" value="Genomic_DNA"/>
</dbReference>
<evidence type="ECO:0000313" key="8">
    <source>
        <dbReference type="Proteomes" id="UP001152885"/>
    </source>
</evidence>
<evidence type="ECO:0000256" key="4">
    <source>
        <dbReference type="ARBA" id="ARBA00023187"/>
    </source>
</evidence>
<protein>
    <submittedName>
        <fullName evidence="7">Uncharacterized protein</fullName>
    </submittedName>
</protein>
<dbReference type="InterPro" id="IPR003107">
    <property type="entry name" value="HAT"/>
</dbReference>
<dbReference type="GO" id="GO:0000395">
    <property type="term" value="P:mRNA 5'-splice site recognition"/>
    <property type="evidence" value="ECO:0007669"/>
    <property type="project" value="TreeGrafter"/>
</dbReference>
<evidence type="ECO:0000313" key="7">
    <source>
        <dbReference type="EMBL" id="CAI5756695.1"/>
    </source>
</evidence>
<gene>
    <name evidence="7" type="ORF">CANVERA_P1213</name>
</gene>
<proteinExistence type="inferred from homology"/>
<dbReference type="GO" id="GO:0071004">
    <property type="term" value="C:U2-type prespliceosome"/>
    <property type="evidence" value="ECO:0007669"/>
    <property type="project" value="TreeGrafter"/>
</dbReference>
<dbReference type="OrthoDB" id="10265668at2759"/>
<dbReference type="PANTHER" id="PTHR17204:SF5">
    <property type="entry name" value="PRE-MRNA-PROCESSING FACTOR 39"/>
    <property type="match status" value="1"/>
</dbReference>
<organism evidence="7 8">
    <name type="scientific">Candida verbasci</name>
    <dbReference type="NCBI Taxonomy" id="1227364"/>
    <lineage>
        <taxon>Eukaryota</taxon>
        <taxon>Fungi</taxon>
        <taxon>Dikarya</taxon>
        <taxon>Ascomycota</taxon>
        <taxon>Saccharomycotina</taxon>
        <taxon>Pichiomycetes</taxon>
        <taxon>Debaryomycetaceae</taxon>
        <taxon>Candida/Lodderomyces clade</taxon>
        <taxon>Candida</taxon>
    </lineage>
</organism>
<reference evidence="7" key="1">
    <citation type="submission" date="2022-12" db="EMBL/GenBank/DDBJ databases">
        <authorList>
            <person name="Brejova B."/>
        </authorList>
    </citation>
    <scope>NUCLEOTIDE SEQUENCE</scope>
</reference>
<dbReference type="Pfam" id="PF23240">
    <property type="entry name" value="HAT_PRP39_N"/>
    <property type="match status" value="1"/>
</dbReference>
<dbReference type="GO" id="GO:0030627">
    <property type="term" value="F:pre-mRNA 5'-splice site binding"/>
    <property type="evidence" value="ECO:0007669"/>
    <property type="project" value="TreeGrafter"/>
</dbReference>
<accession>A0A9W4XK44</accession>
<keyword evidence="8" id="KW-1185">Reference proteome</keyword>
<keyword evidence="3" id="KW-0677">Repeat</keyword>
<dbReference type="SUPFAM" id="SSF48452">
    <property type="entry name" value="TPR-like"/>
    <property type="match status" value="1"/>
</dbReference>
<dbReference type="GO" id="GO:0005685">
    <property type="term" value="C:U1 snRNP"/>
    <property type="evidence" value="ECO:0007669"/>
    <property type="project" value="TreeGrafter"/>
</dbReference>
<keyword evidence="4" id="KW-0508">mRNA splicing</keyword>
<name>A0A9W4XK44_9ASCO</name>
<evidence type="ECO:0000256" key="2">
    <source>
        <dbReference type="ARBA" id="ARBA00022664"/>
    </source>
</evidence>
<evidence type="ECO:0000256" key="1">
    <source>
        <dbReference type="ARBA" id="ARBA00004123"/>
    </source>
</evidence>